<name>A0A1Q6A0L4_9SPHI</name>
<gene>
    <name evidence="4" type="ORF">RG47T_3025</name>
</gene>
<evidence type="ECO:0000256" key="1">
    <source>
        <dbReference type="ARBA" id="ARBA00023015"/>
    </source>
</evidence>
<dbReference type="CDD" id="cd03137">
    <property type="entry name" value="GATase1_AraC_1"/>
    <property type="match status" value="1"/>
</dbReference>
<feature type="domain" description="HTH araC/xylS-type" evidence="3">
    <location>
        <begin position="229"/>
        <end position="320"/>
    </location>
</feature>
<dbReference type="Pfam" id="PF01965">
    <property type="entry name" value="DJ-1_PfpI"/>
    <property type="match status" value="1"/>
</dbReference>
<keyword evidence="5" id="KW-1185">Reference proteome</keyword>
<dbReference type="GO" id="GO:0003700">
    <property type="term" value="F:DNA-binding transcription factor activity"/>
    <property type="evidence" value="ECO:0007669"/>
    <property type="project" value="InterPro"/>
</dbReference>
<proteinExistence type="predicted"/>
<sequence length="320" mass="35963">MQPNQQSPIQAVFMVPPKVHLLDITGPAHIFYEAACYGAPVKLLFSTIASQQTEAVSSSLLAFHQLTPYDKLALKPGDLIFVPGLDKSLLLENTFIDSTRPFQYWLKAQHQNGVTICSVCTGTFLLAAAGLLDNRNCTTHWKYADRFKKLHPKARLQTNRLFVQEDRIYTSAGVSSGIDLALYLVEQIWGAHFAAQIAKEVVIYFRRTIDDPQLSVFTQYRNHLDNRIHQVQDILSQSLEHKLSIDQLAAEVNMSARNLTRSFKKTTLITIGEYLDKLRTERAGQLINEGHSIQAAALHCGLKSANSLRHLLNNQHSLSQ</sequence>
<dbReference type="SUPFAM" id="SSF52317">
    <property type="entry name" value="Class I glutamine amidotransferase-like"/>
    <property type="match status" value="1"/>
</dbReference>
<dbReference type="OrthoDB" id="9803764at2"/>
<dbReference type="InterPro" id="IPR029062">
    <property type="entry name" value="Class_I_gatase-like"/>
</dbReference>
<keyword evidence="1" id="KW-0805">Transcription regulation</keyword>
<dbReference type="PROSITE" id="PS01124">
    <property type="entry name" value="HTH_ARAC_FAMILY_2"/>
    <property type="match status" value="1"/>
</dbReference>
<dbReference type="SUPFAM" id="SSF46689">
    <property type="entry name" value="Homeodomain-like"/>
    <property type="match status" value="1"/>
</dbReference>
<evidence type="ECO:0000256" key="2">
    <source>
        <dbReference type="ARBA" id="ARBA00023163"/>
    </source>
</evidence>
<dbReference type="InterPro" id="IPR002818">
    <property type="entry name" value="DJ-1/PfpI"/>
</dbReference>
<dbReference type="InterPro" id="IPR052158">
    <property type="entry name" value="INH-QAR"/>
</dbReference>
<dbReference type="InterPro" id="IPR018060">
    <property type="entry name" value="HTH_AraC"/>
</dbReference>
<dbReference type="InterPro" id="IPR009057">
    <property type="entry name" value="Homeodomain-like_sf"/>
</dbReference>
<evidence type="ECO:0000313" key="5">
    <source>
        <dbReference type="Proteomes" id="UP000186720"/>
    </source>
</evidence>
<dbReference type="GO" id="GO:0043565">
    <property type="term" value="F:sequence-specific DNA binding"/>
    <property type="evidence" value="ECO:0007669"/>
    <property type="project" value="InterPro"/>
</dbReference>
<reference evidence="4 5" key="1">
    <citation type="submission" date="2016-11" db="EMBL/GenBank/DDBJ databases">
        <title>Whole Genome Sequencing of Mucilaginibacter polytrichastri RG4-7(T) isolated from the moss sample.</title>
        <authorList>
            <person name="Li Y."/>
        </authorList>
    </citation>
    <scope>NUCLEOTIDE SEQUENCE [LARGE SCALE GENOMIC DNA]</scope>
    <source>
        <strain evidence="4 5">RG4-7</strain>
    </source>
</reference>
<protein>
    <recommendedName>
        <fullName evidence="3">HTH araC/xylS-type domain-containing protein</fullName>
    </recommendedName>
</protein>
<dbReference type="SMART" id="SM00342">
    <property type="entry name" value="HTH_ARAC"/>
    <property type="match status" value="1"/>
</dbReference>
<accession>A0A1Q6A0L4</accession>
<dbReference type="Gene3D" id="1.10.10.60">
    <property type="entry name" value="Homeodomain-like"/>
    <property type="match status" value="1"/>
</dbReference>
<dbReference type="Proteomes" id="UP000186720">
    <property type="component" value="Unassembled WGS sequence"/>
</dbReference>
<evidence type="ECO:0000313" key="4">
    <source>
        <dbReference type="EMBL" id="OKS87564.1"/>
    </source>
</evidence>
<dbReference type="PANTHER" id="PTHR43130">
    <property type="entry name" value="ARAC-FAMILY TRANSCRIPTIONAL REGULATOR"/>
    <property type="match status" value="1"/>
</dbReference>
<keyword evidence="2" id="KW-0804">Transcription</keyword>
<comment type="caution">
    <text evidence="4">The sequence shown here is derived from an EMBL/GenBank/DDBJ whole genome shotgun (WGS) entry which is preliminary data.</text>
</comment>
<dbReference type="PANTHER" id="PTHR43130:SF3">
    <property type="entry name" value="HTH-TYPE TRANSCRIPTIONAL REGULATOR RV1931C"/>
    <property type="match status" value="1"/>
</dbReference>
<evidence type="ECO:0000259" key="3">
    <source>
        <dbReference type="PROSITE" id="PS01124"/>
    </source>
</evidence>
<dbReference type="RefSeq" id="WP_074490155.1">
    <property type="nucleotide sequence ID" value="NZ_FPAM01000006.1"/>
</dbReference>
<dbReference type="EMBL" id="MPPL01000001">
    <property type="protein sequence ID" value="OKS87564.1"/>
    <property type="molecule type" value="Genomic_DNA"/>
</dbReference>
<dbReference type="Gene3D" id="3.40.50.880">
    <property type="match status" value="1"/>
</dbReference>
<organism evidence="4 5">
    <name type="scientific">Mucilaginibacter polytrichastri</name>
    <dbReference type="NCBI Taxonomy" id="1302689"/>
    <lineage>
        <taxon>Bacteria</taxon>
        <taxon>Pseudomonadati</taxon>
        <taxon>Bacteroidota</taxon>
        <taxon>Sphingobacteriia</taxon>
        <taxon>Sphingobacteriales</taxon>
        <taxon>Sphingobacteriaceae</taxon>
        <taxon>Mucilaginibacter</taxon>
    </lineage>
</organism>
<dbReference type="Pfam" id="PF12833">
    <property type="entry name" value="HTH_18"/>
    <property type="match status" value="1"/>
</dbReference>
<dbReference type="STRING" id="1302689.RG47T_3025"/>
<dbReference type="AlphaFoldDB" id="A0A1Q6A0L4"/>